<dbReference type="Proteomes" id="UP000738359">
    <property type="component" value="Unassembled WGS sequence"/>
</dbReference>
<comment type="caution">
    <text evidence="1">The sequence shown here is derived from an EMBL/GenBank/DDBJ whole genome shotgun (WGS) entry which is preliminary data.</text>
</comment>
<dbReference type="EMBL" id="JAAAHY010003588">
    <property type="protein sequence ID" value="KAF9939829.1"/>
    <property type="molecule type" value="Genomic_DNA"/>
</dbReference>
<evidence type="ECO:0000313" key="1">
    <source>
        <dbReference type="EMBL" id="KAF9939829.1"/>
    </source>
</evidence>
<accession>A0A9P6LTN7</accession>
<sequence>MTTDMATIAEQQRAAVLKDKLERWKLGAKLLSGTTDSGSNIKSAMQQLSGHASGNIVTKKRSNLDTTTIENLLFIRQFVQAFNNADKDSGDELW</sequence>
<name>A0A9P6LTN7_MORAP</name>
<evidence type="ECO:0000313" key="2">
    <source>
        <dbReference type="Proteomes" id="UP000738359"/>
    </source>
</evidence>
<reference evidence="1" key="1">
    <citation type="journal article" date="2020" name="Fungal Divers.">
        <title>Resolving the Mortierellaceae phylogeny through synthesis of multi-gene phylogenetics and phylogenomics.</title>
        <authorList>
            <person name="Vandepol N."/>
            <person name="Liber J."/>
            <person name="Desiro A."/>
            <person name="Na H."/>
            <person name="Kennedy M."/>
            <person name="Barry K."/>
            <person name="Grigoriev I.V."/>
            <person name="Miller A.N."/>
            <person name="O'Donnell K."/>
            <person name="Stajich J.E."/>
            <person name="Bonito G."/>
        </authorList>
    </citation>
    <scope>NUCLEOTIDE SEQUENCE</scope>
    <source>
        <strain evidence="1">CK1249</strain>
    </source>
</reference>
<gene>
    <name evidence="1" type="ORF">BGZ70_006392</name>
</gene>
<organism evidence="1 2">
    <name type="scientific">Mortierella alpina</name>
    <name type="common">Oleaginous fungus</name>
    <name type="synonym">Mortierella renispora</name>
    <dbReference type="NCBI Taxonomy" id="64518"/>
    <lineage>
        <taxon>Eukaryota</taxon>
        <taxon>Fungi</taxon>
        <taxon>Fungi incertae sedis</taxon>
        <taxon>Mucoromycota</taxon>
        <taxon>Mortierellomycotina</taxon>
        <taxon>Mortierellomycetes</taxon>
        <taxon>Mortierellales</taxon>
        <taxon>Mortierellaceae</taxon>
        <taxon>Mortierella</taxon>
    </lineage>
</organism>
<protein>
    <submittedName>
        <fullName evidence="1">Uncharacterized protein</fullName>
    </submittedName>
</protein>
<proteinExistence type="predicted"/>
<keyword evidence="2" id="KW-1185">Reference proteome</keyword>
<dbReference type="AlphaFoldDB" id="A0A9P6LTN7"/>